<dbReference type="EMBL" id="JARIHO010000120">
    <property type="protein sequence ID" value="KAJ7302167.1"/>
    <property type="molecule type" value="Genomic_DNA"/>
</dbReference>
<comment type="caution">
    <text evidence="2">The sequence shown here is derived from an EMBL/GenBank/DDBJ whole genome shotgun (WGS) entry which is preliminary data.</text>
</comment>
<keyword evidence="3" id="KW-1185">Reference proteome</keyword>
<reference evidence="2" key="1">
    <citation type="submission" date="2023-03" db="EMBL/GenBank/DDBJ databases">
        <title>Massive genome expansion in bonnet fungi (Mycena s.s.) driven by repeated elements and novel gene families across ecological guilds.</title>
        <authorList>
            <consortium name="Lawrence Berkeley National Laboratory"/>
            <person name="Harder C.B."/>
            <person name="Miyauchi S."/>
            <person name="Viragh M."/>
            <person name="Kuo A."/>
            <person name="Thoen E."/>
            <person name="Andreopoulos B."/>
            <person name="Lu D."/>
            <person name="Skrede I."/>
            <person name="Drula E."/>
            <person name="Henrissat B."/>
            <person name="Morin E."/>
            <person name="Kohler A."/>
            <person name="Barry K."/>
            <person name="LaButti K."/>
            <person name="Morin E."/>
            <person name="Salamov A."/>
            <person name="Lipzen A."/>
            <person name="Mereny Z."/>
            <person name="Hegedus B."/>
            <person name="Baldrian P."/>
            <person name="Stursova M."/>
            <person name="Weitz H."/>
            <person name="Taylor A."/>
            <person name="Grigoriev I.V."/>
            <person name="Nagy L.G."/>
            <person name="Martin F."/>
            <person name="Kauserud H."/>
        </authorList>
    </citation>
    <scope>NUCLEOTIDE SEQUENCE</scope>
    <source>
        <strain evidence="2">CBHHK002</strain>
    </source>
</reference>
<sequence>MTNTEFFRQLVNNLNSGEVTLADSPRAVCPGQGGNQCYVSWNTAVGSMPEAFLFNAANKIFGTCFSPTFGSGFARNVVLNGGCVTECLSNRPNGC</sequence>
<protein>
    <recommendedName>
        <fullName evidence="1">WD-like domain-containing protein</fullName>
    </recommendedName>
</protein>
<proteinExistence type="predicted"/>
<evidence type="ECO:0000313" key="2">
    <source>
        <dbReference type="EMBL" id="KAJ7302167.1"/>
    </source>
</evidence>
<gene>
    <name evidence="2" type="ORF">DFH08DRAFT_93687</name>
</gene>
<feature type="domain" description="WD-like" evidence="1">
    <location>
        <begin position="7"/>
        <end position="95"/>
    </location>
</feature>
<evidence type="ECO:0000259" key="1">
    <source>
        <dbReference type="Pfam" id="PF20493"/>
    </source>
</evidence>
<name>A0AAD6YZ76_9AGAR</name>
<dbReference type="AlphaFoldDB" id="A0AAD6YZ76"/>
<dbReference type="Proteomes" id="UP001218218">
    <property type="component" value="Unassembled WGS sequence"/>
</dbReference>
<dbReference type="InterPro" id="IPR046925">
    <property type="entry name" value="WD-like_fungi"/>
</dbReference>
<accession>A0AAD6YZ76</accession>
<organism evidence="2 3">
    <name type="scientific">Mycena albidolilacea</name>
    <dbReference type="NCBI Taxonomy" id="1033008"/>
    <lineage>
        <taxon>Eukaryota</taxon>
        <taxon>Fungi</taxon>
        <taxon>Dikarya</taxon>
        <taxon>Basidiomycota</taxon>
        <taxon>Agaricomycotina</taxon>
        <taxon>Agaricomycetes</taxon>
        <taxon>Agaricomycetidae</taxon>
        <taxon>Agaricales</taxon>
        <taxon>Marasmiineae</taxon>
        <taxon>Mycenaceae</taxon>
        <taxon>Mycena</taxon>
    </lineage>
</organism>
<evidence type="ECO:0000313" key="3">
    <source>
        <dbReference type="Proteomes" id="UP001218218"/>
    </source>
</evidence>
<dbReference type="Pfam" id="PF20493">
    <property type="entry name" value="WD-like_fungi"/>
    <property type="match status" value="1"/>
</dbReference>